<gene>
    <name evidence="1" type="ORF">GOBAR_AA23941</name>
</gene>
<accession>A0A2P5X075</accession>
<dbReference type="EMBL" id="KZ665998">
    <property type="protein sequence ID" value="PPR96727.1"/>
    <property type="molecule type" value="Genomic_DNA"/>
</dbReference>
<proteinExistence type="predicted"/>
<name>A0A2P5X075_GOSBA</name>
<evidence type="ECO:0000313" key="1">
    <source>
        <dbReference type="EMBL" id="PPR96727.1"/>
    </source>
</evidence>
<organism evidence="1 2">
    <name type="scientific">Gossypium barbadense</name>
    <name type="common">Sea Island cotton</name>
    <name type="synonym">Hibiscus barbadensis</name>
    <dbReference type="NCBI Taxonomy" id="3634"/>
    <lineage>
        <taxon>Eukaryota</taxon>
        <taxon>Viridiplantae</taxon>
        <taxon>Streptophyta</taxon>
        <taxon>Embryophyta</taxon>
        <taxon>Tracheophyta</taxon>
        <taxon>Spermatophyta</taxon>
        <taxon>Magnoliopsida</taxon>
        <taxon>eudicotyledons</taxon>
        <taxon>Gunneridae</taxon>
        <taxon>Pentapetalae</taxon>
        <taxon>rosids</taxon>
        <taxon>malvids</taxon>
        <taxon>Malvales</taxon>
        <taxon>Malvaceae</taxon>
        <taxon>Malvoideae</taxon>
        <taxon>Gossypium</taxon>
    </lineage>
</organism>
<dbReference type="Proteomes" id="UP000239757">
    <property type="component" value="Unassembled WGS sequence"/>
</dbReference>
<reference evidence="1 2" key="1">
    <citation type="submission" date="2015-01" db="EMBL/GenBank/DDBJ databases">
        <title>Genome of allotetraploid Gossypium barbadense reveals genomic plasticity and fiber elongation in cotton evolution.</title>
        <authorList>
            <person name="Chen X."/>
            <person name="Liu X."/>
            <person name="Zhao B."/>
            <person name="Zheng H."/>
            <person name="Hu Y."/>
            <person name="Lu G."/>
            <person name="Yang C."/>
            <person name="Chen J."/>
            <person name="Shan C."/>
            <person name="Zhang L."/>
            <person name="Zhou Y."/>
            <person name="Wang L."/>
            <person name="Guo W."/>
            <person name="Bai Y."/>
            <person name="Ruan J."/>
            <person name="Shangguan X."/>
            <person name="Mao Y."/>
            <person name="Jiang J."/>
            <person name="Zhu Y."/>
            <person name="Lei J."/>
            <person name="Kang H."/>
            <person name="Chen S."/>
            <person name="He X."/>
            <person name="Wang R."/>
            <person name="Wang Y."/>
            <person name="Chen J."/>
            <person name="Wang L."/>
            <person name="Yu S."/>
            <person name="Wang B."/>
            <person name="Wei J."/>
            <person name="Song S."/>
            <person name="Lu X."/>
            <person name="Gao Z."/>
            <person name="Gu W."/>
            <person name="Deng X."/>
            <person name="Ma D."/>
            <person name="Wang S."/>
            <person name="Liang W."/>
            <person name="Fang L."/>
            <person name="Cai C."/>
            <person name="Zhu X."/>
            <person name="Zhou B."/>
            <person name="Zhang Y."/>
            <person name="Chen Z."/>
            <person name="Xu S."/>
            <person name="Zhu R."/>
            <person name="Wang S."/>
            <person name="Zhang T."/>
            <person name="Zhao G."/>
        </authorList>
    </citation>
    <scope>NUCLEOTIDE SEQUENCE [LARGE SCALE GENOMIC DNA]</scope>
    <source>
        <strain evidence="2">cv. Xinhai21</strain>
        <tissue evidence="1">Leaf</tissue>
    </source>
</reference>
<evidence type="ECO:0000313" key="2">
    <source>
        <dbReference type="Proteomes" id="UP000239757"/>
    </source>
</evidence>
<protein>
    <submittedName>
        <fullName evidence="1">Uncharacterized protein</fullName>
    </submittedName>
</protein>
<dbReference type="AlphaFoldDB" id="A0A2P5X075"/>
<sequence>MGWRSGYRVPRGRLPYGRGVAERDFTSAYRYSLSDGPIRLRIVELSCIGIGVLALRLDDSCTRIEEGPLRS</sequence>